<keyword evidence="2" id="KW-1185">Reference proteome</keyword>
<dbReference type="Proteomes" id="UP000616151">
    <property type="component" value="Unassembled WGS sequence"/>
</dbReference>
<evidence type="ECO:0000313" key="1">
    <source>
        <dbReference type="EMBL" id="MBK1868257.1"/>
    </source>
</evidence>
<gene>
    <name evidence="1" type="ORF">JHL16_18030</name>
</gene>
<accession>A0ACC5R6K0</accession>
<protein>
    <submittedName>
        <fullName evidence="1">Uncharacterized protein</fullName>
    </submittedName>
</protein>
<name>A0ACC5R6K0_9HYPH</name>
<dbReference type="EMBL" id="JAENHL010000007">
    <property type="protein sequence ID" value="MBK1868257.1"/>
    <property type="molecule type" value="Genomic_DNA"/>
</dbReference>
<comment type="caution">
    <text evidence="1">The sequence shown here is derived from an EMBL/GenBank/DDBJ whole genome shotgun (WGS) entry which is preliminary data.</text>
</comment>
<proteinExistence type="predicted"/>
<organism evidence="1 2">
    <name type="scientific">Taklimakanibacter albus</name>
    <dbReference type="NCBI Taxonomy" id="2800327"/>
    <lineage>
        <taxon>Bacteria</taxon>
        <taxon>Pseudomonadati</taxon>
        <taxon>Pseudomonadota</taxon>
        <taxon>Alphaproteobacteria</taxon>
        <taxon>Hyphomicrobiales</taxon>
        <taxon>Aestuariivirgaceae</taxon>
        <taxon>Taklimakanibacter</taxon>
    </lineage>
</organism>
<reference evidence="1" key="1">
    <citation type="submission" date="2021-01" db="EMBL/GenBank/DDBJ databases">
        <authorList>
            <person name="Sun Q."/>
        </authorList>
    </citation>
    <scope>NUCLEOTIDE SEQUENCE</scope>
    <source>
        <strain evidence="1">YIM B02566</strain>
    </source>
</reference>
<evidence type="ECO:0000313" key="2">
    <source>
        <dbReference type="Proteomes" id="UP000616151"/>
    </source>
</evidence>
<sequence>MSAGRILTYRTQALADLKALFPLLKDIDTHAGRFDDEEIGRLIMKAPALRLAYLGSPKTDENQDGRLGCLAKFGVFIVTKDGEPMKRDAQALNIAEALLVAFDRYQPKVGGKTLSEAARNLRHDILYTSDTDKKGVLLTAVSWETKITIGASFIMEGGAVLNELYINGELVLEVAP</sequence>